<comment type="caution">
    <text evidence="2">The sequence shown here is derived from an EMBL/GenBank/DDBJ whole genome shotgun (WGS) entry which is preliminary data.</text>
</comment>
<protein>
    <submittedName>
        <fullName evidence="2">Uncharacterized protein</fullName>
    </submittedName>
</protein>
<feature type="region of interest" description="Disordered" evidence="1">
    <location>
        <begin position="724"/>
        <end position="786"/>
    </location>
</feature>
<feature type="compositionally biased region" description="Basic and acidic residues" evidence="1">
    <location>
        <begin position="747"/>
        <end position="759"/>
    </location>
</feature>
<evidence type="ECO:0000256" key="1">
    <source>
        <dbReference type="SAM" id="MobiDB-lite"/>
    </source>
</evidence>
<dbReference type="Proteomes" id="UP000195012">
    <property type="component" value="Unassembled WGS sequence"/>
</dbReference>
<dbReference type="SUPFAM" id="SSF48371">
    <property type="entry name" value="ARM repeat"/>
    <property type="match status" value="1"/>
</dbReference>
<dbReference type="VEuPathDB" id="PlasmoDB:PKA1H_140019600"/>
<reference evidence="2 3" key="1">
    <citation type="submission" date="2017-05" db="EMBL/GenBank/DDBJ databases">
        <title>PacBio assembly of a Plasmodium knowlesi genome sequence with Hi-C correction and manual annotation of the SICAvar gene family.</title>
        <authorList>
            <person name="Lapp S.A."/>
            <person name="Geraldo J.A."/>
            <person name="Chien J.-T."/>
            <person name="Ay F."/>
            <person name="Pakala S.B."/>
            <person name="Batugedara G."/>
            <person name="Humphrey J.C."/>
            <person name="Debarry J.D."/>
            <person name="Le Roch K.G."/>
            <person name="Galinski M.R."/>
            <person name="Kissinger J.C."/>
        </authorList>
    </citation>
    <scope>NUCLEOTIDE SEQUENCE [LARGE SCALE GENOMIC DNA]</scope>
    <source>
        <strain evidence="3">Malayan Strain Pk1 (A+)</strain>
    </source>
</reference>
<dbReference type="PANTHER" id="PTHR40201">
    <property type="entry name" value="OSMIOPHILIC BODY PROTEIN"/>
    <property type="match status" value="1"/>
</dbReference>
<dbReference type="eggNOG" id="ENOG502QQH0">
    <property type="taxonomic scope" value="Eukaryota"/>
</dbReference>
<dbReference type="OrthoDB" id="392808at2759"/>
<feature type="region of interest" description="Disordered" evidence="1">
    <location>
        <begin position="2648"/>
        <end position="2681"/>
    </location>
</feature>
<dbReference type="InterPro" id="IPR016024">
    <property type="entry name" value="ARM-type_fold"/>
</dbReference>
<gene>
    <name evidence="2" type="ORF">PKNOH_S140232200</name>
</gene>
<feature type="compositionally biased region" description="Polar residues" evidence="1">
    <location>
        <begin position="737"/>
        <end position="746"/>
    </location>
</feature>
<feature type="region of interest" description="Disordered" evidence="1">
    <location>
        <begin position="308"/>
        <end position="362"/>
    </location>
</feature>
<accession>A0A1Y3DL51</accession>
<feature type="compositionally biased region" description="Basic and acidic residues" evidence="1">
    <location>
        <begin position="2653"/>
        <end position="2664"/>
    </location>
</feature>
<proteinExistence type="predicted"/>
<dbReference type="PANTHER" id="PTHR40201:SF1">
    <property type="entry name" value="AP-3 COMPLEX SUBUNIT DELTA"/>
    <property type="match status" value="1"/>
</dbReference>
<evidence type="ECO:0000313" key="2">
    <source>
        <dbReference type="EMBL" id="OTN64185.1"/>
    </source>
</evidence>
<feature type="compositionally biased region" description="Acidic residues" evidence="1">
    <location>
        <begin position="314"/>
        <end position="339"/>
    </location>
</feature>
<sequence length="3214" mass="374424">MTAEGEQHHVGGDKMMRHLRELEKSYHIMTKEYENITNINTRNNVENIRIIKNLFILNTLIHQVNKKHLMNAFENVENTLIFILKKNNTNFVLKLIAIFYLNLCTYTSYNVRELYGRLFEMTLNRSLVNSPSELKKLHEHFLKNTLLFTSLILAHVHSQIGPHMTALIEYSKKIKKSDSKESRYFYLKCVNKIIKTVQMTPADSEKIYKFLKRQFNEKDELIKYRIIKCVMSMFIVHPEYSLLDFDFFVNCILDDTYLSTCISLVNLIHIIKLLTVIFCNCTNVSYKRSINDHGAGRSRIGKAEEDAFIRNGATDEDDEEEEEDDVDIEEREEGEDDQDHEEKESYAQEKEKKRNNKGSKTTNVEGKKKSFFSDFLKIATDEIVSKISNIKLEEKEGGKNYIKLEHVDGFLFLSDNLFNKKFVRNKKSVLFVYDFPSFLVFFKKTLLNMFSDYHHDYTELKKLHFLRKLEKYTYYADVLNHFGTNVYTPGKGGDAIAVAGKVYEFFRKQKKGSRMRGASSVSVGEEASDSDTFINYLLEKDYKLMKEKEQLRYDDLQASIEEKKILKTYYSLIRNTLLRSIFFQSFKNLLSFSKKFSGKSIIKIIKLFLHLLDVACTNCAKKKNLKNRLHTNNITNSFEINFLLFYFTDIVQQLVREKKRDTYTIVKEKEYKAKEREKWKMDDTNEYDDRAERTRIAHEEENEKRQNSSLFCEQIDQKGRTIVQSNTTQCGEKGTKNFEQIGTTKSSDTHPGDSTHGGENDSNWYNRKSSTSSQNGMDSSNSNKRYNEFRAIKGKNRTKEEEKKIEEDNKVRVYIQNQVKNYLIRNNDTNMDVNEKKKYNILLKGLIILYNKIIVNNSSIKKDKYNKYESFLKIILNNMNGVHIDIDLVRHIIHLFVKVFLKFPQYTYNLITLLVNYITIINANFMTSLTLNTFDDIEKQVSILIISSVSLEKILYSSCRFYRLYHLNNLILCVFDICKLFLSKVQTHPLKTINEMRRIISFSLIHAISSVVVYEEVRNRRTVQNCGQIDAGERISEMEPCVATTQEKMQEIFDKHEQLYDNILFKLLTDILREMLNEIEKEKMQCFISSYEEQIKKKKMNSSNFFIVDNLFILVYILKTVHTILASDILTFLFFDHIYKIVQTLFDFLRQVYQVKKDHYDKGSENYEVQVPTITSSKKRKEKSATTGSYSKKEGTNSFHFFEYGFTQMCRLINIENVFLIFLIYMLKIFCRVFKFVKHKFGKGAKTAGSSEYVALGRNGTNIGIKSVEERSPCEGNYREKNYKQDSSSSGTTIVAMEEVTNTTVNAATVTVPMKKPFTPIWEALIEAKSFEGTPFNVFLDLLIYLVKNKDKDNFNNAVINILQRGEENHRAKKKRKEGIKDIGKRKRQLYGEEPELDVLYMLTNHYEVYYELVLIHFVQLFQLCVEKKKYFNVIIKNIYRCILNVELNKNELIIYLLILDKFLKTKFFNKKKGKIFKCMLPIFNVLNSHFVNKNSGLLNALLIKNLTHFICQDDNIDSYIFSYVTKFYQAYSRQILQEKYLCVIFSIFLKSVILSYIKIEDNNSYVVKNVTSVKKENSMSNLEGAFPSSNLSVGSFCSSTFLDTPSSTPSRKVLVDKGRATKKIKPKKATFTLANFRTLDLCQPLSFSGRRMRRSTSRRINHSKFYNRSEKGKLTKYSNSGLSRCTQGKISHVDKLANDNLFNEKKGKILEFFDTYLNMLKVIAHDNKVFSVVLRNFNVVIRRMHTRVNLCRIKDCLYVVLAYILKAENTNTYRFEVNRGGCVIELFNNLLRILRKGGMRIGRKGDTKLGVKKGHKLPTRKKGSTEMKLSTSQRQMYSEVESHVVNIFELFLTCYEKKTDRRLFTTINIMFRLVKKKKLEKFMNKISILIQRNIFLQSDKNKIQVAIKCLCKLSKRKIQIPLSDNFDYHLLVIYNHHSGDMLNKCFTEFLKMRIQTYGFYNVSQWIKLFDRILNSKNMFLYDLIKYRSKGRYAKYERSDCNKNLSEHDATKENNLLTNEKQPSEELKDSVTFHTSLFSKHFSQNRHINLQEENEEKGGDRVMYFFNVFKLRQSDFTFSFDTKYLVMKLLLFFLKTVSLSPLVCVHNDAYYVSYVKRRLKKGILNVGGPANGQEKHMGGRIRDARSLNGAARKGYRKEGSPRSNGKDSGTCTRRSHDSDSSCNDLVSAQQSSTWNKMNKPEHIPPGDNFLLREGKHMMKDKISYIEDVLIRKKCSKEEIKFNNVDIESVVENFSLYDNIEQMLNIILHNINYGIRFEKLSRLAIKALILFLKIFKSSKIILDEFSTNHEIILLANYEINIFTSLKMYYESFHFLYFSYLEGDPPRGGNNSDLVGDKPNEYLQFSHFFLKPLMRVYNLFLLLNEIGLCNSHSKFVEYFFYFAVKGSHAVREELADSTVYVREKSDMINGNISMDGHDASNGDALAHVSGRKKIPTINSSLFFSEFDSSVYYLFSYKAFCLYIINSEKAQRNLGNFNIKTVVKNISYILYDTIVMYFWSFGHNREGGEKDFQDQVVHRFFTCMNDKARSLSIFYFSAFVIFLQFLNVIRRSNELIISAKNCTLYKTLIYFLCYHLKEHKDKLKEETKEIYFSFIFGYLSLTGFVSDLSHDAINSISDQGDIIPNETQLSSSVAAENREKKSDRIENSSKSNGGGDMSKPSSVPSEIVQDSYNASRISFLKTILDYVLKHLVMLVNEKVLPSVLEFVSVAHEHFANVYVEGGIHNGVIGKVFTLHLFVLGMFLKKRRYGDKRGGGEFRSVHDGDMLTLLWNSVLSCYALLERLEGAQLEEGKAEEGKAEDGKAEEGKVEDGKSADAEVMDAEATGAKKTEDKMAQKIRGLLQALFLEKMKLLKEEKLSTRLLKLFFQKCRESDLQNYLIHMKSYKGEIAKIVKEQDLPRLKLFYIKVIIFIHFINTTDMMNRNSKVHYTEEILNVFITASRRMKMTYHNIGIEMRRRNISSKKREEGNGHTKNQIIHSFLNAIKNIFTLLLKREDSIVSYFTHNLIKNDMLPILMVNHCTDNLQYEELVAANSWEEDIITYPVKILNSFFDTFISREALLRKIIIPYITFVHQVCRLCDAKRVDITKSFFTIQADGDEMTNPLSVDEGSSCPQKCFSHAKVIRTESGTTTVYFKEVTNLFRNIAFKNASFFKNILTDISAEEKVMVYNLIKEAIAAEKHTEQRSKQEKEKLDFSFVN</sequence>
<name>A0A1Y3DL51_PLAKN</name>
<evidence type="ECO:0000313" key="3">
    <source>
        <dbReference type="Proteomes" id="UP000195012"/>
    </source>
</evidence>
<dbReference type="OMA" id="FDICKLF"/>
<feature type="compositionally biased region" description="Basic and acidic residues" evidence="1">
    <location>
        <begin position="340"/>
        <end position="352"/>
    </location>
</feature>
<feature type="region of interest" description="Disordered" evidence="1">
    <location>
        <begin position="2807"/>
        <end position="2831"/>
    </location>
</feature>
<dbReference type="VEuPathDB" id="PlasmoDB:PKNH_1414400"/>
<feature type="compositionally biased region" description="Polar residues" evidence="1">
    <location>
        <begin position="2161"/>
        <end position="2172"/>
    </location>
</feature>
<organism evidence="2 3">
    <name type="scientific">Plasmodium knowlesi</name>
    <dbReference type="NCBI Taxonomy" id="5850"/>
    <lineage>
        <taxon>Eukaryota</taxon>
        <taxon>Sar</taxon>
        <taxon>Alveolata</taxon>
        <taxon>Apicomplexa</taxon>
        <taxon>Aconoidasida</taxon>
        <taxon>Haemosporida</taxon>
        <taxon>Plasmodiidae</taxon>
        <taxon>Plasmodium</taxon>
        <taxon>Plasmodium (Plasmodium)</taxon>
    </lineage>
</organism>
<feature type="region of interest" description="Disordered" evidence="1">
    <location>
        <begin position="2151"/>
        <end position="2184"/>
    </location>
</feature>
<dbReference type="VEuPathDB" id="PlasmoDB:PKNOH_S140232200"/>
<feature type="compositionally biased region" description="Polar residues" evidence="1">
    <location>
        <begin position="760"/>
        <end position="784"/>
    </location>
</feature>
<dbReference type="EMBL" id="NETL01000028">
    <property type="protein sequence ID" value="OTN64185.1"/>
    <property type="molecule type" value="Genomic_DNA"/>
</dbReference>